<dbReference type="EMBL" id="JAUCMX010000780">
    <property type="protein sequence ID" value="KAK3505598.1"/>
    <property type="molecule type" value="Genomic_DNA"/>
</dbReference>
<evidence type="ECO:0000313" key="2">
    <source>
        <dbReference type="EMBL" id="KAK3505598.1"/>
    </source>
</evidence>
<feature type="compositionally biased region" description="Basic and acidic residues" evidence="1">
    <location>
        <begin position="1"/>
        <end position="31"/>
    </location>
</feature>
<keyword evidence="3" id="KW-1185">Reference proteome</keyword>
<proteinExistence type="predicted"/>
<accession>A0AAE0PQY3</accession>
<reference evidence="2" key="1">
    <citation type="submission" date="2023-06" db="EMBL/GenBank/DDBJ databases">
        <title>Male Hemibagrus guttatus genome.</title>
        <authorList>
            <person name="Bian C."/>
        </authorList>
    </citation>
    <scope>NUCLEOTIDE SEQUENCE</scope>
    <source>
        <strain evidence="2">Male_cb2023</strain>
        <tissue evidence="2">Muscle</tissue>
    </source>
</reference>
<feature type="compositionally biased region" description="Basic and acidic residues" evidence="1">
    <location>
        <begin position="653"/>
        <end position="674"/>
    </location>
</feature>
<protein>
    <submittedName>
        <fullName evidence="2">Uncharacterized protein</fullName>
    </submittedName>
</protein>
<feature type="region of interest" description="Disordered" evidence="1">
    <location>
        <begin position="263"/>
        <end position="284"/>
    </location>
</feature>
<dbReference type="AlphaFoldDB" id="A0AAE0PQY3"/>
<comment type="caution">
    <text evidence="2">The sequence shown here is derived from an EMBL/GenBank/DDBJ whole genome shotgun (WGS) entry which is preliminary data.</text>
</comment>
<evidence type="ECO:0000313" key="3">
    <source>
        <dbReference type="Proteomes" id="UP001274896"/>
    </source>
</evidence>
<organism evidence="2 3">
    <name type="scientific">Hemibagrus guttatus</name>
    <dbReference type="NCBI Taxonomy" id="175788"/>
    <lineage>
        <taxon>Eukaryota</taxon>
        <taxon>Metazoa</taxon>
        <taxon>Chordata</taxon>
        <taxon>Craniata</taxon>
        <taxon>Vertebrata</taxon>
        <taxon>Euteleostomi</taxon>
        <taxon>Actinopterygii</taxon>
        <taxon>Neopterygii</taxon>
        <taxon>Teleostei</taxon>
        <taxon>Ostariophysi</taxon>
        <taxon>Siluriformes</taxon>
        <taxon>Bagridae</taxon>
        <taxon>Hemibagrus</taxon>
    </lineage>
</organism>
<gene>
    <name evidence="2" type="ORF">QTP70_021309</name>
</gene>
<sequence>MIQITREIKQAEKKMGNSHTRDSEISEERRSSRCGPAGASTPDSASDQRQKCFRDIMDLVLQLSDEEWKAVSRGMEKEVSRLEFVAACTKIVSTVSSTVVRRLMTPLSESFGIEAILEANDKLKKMESNSNKCSAPDASAQSSPMEASDFICELSQRIVTEIKGAMLAAIRSTASGPGPSCSARASSLAGDRISQLDDLSITCTNEICERILALYLSEECVRPGGETTSGTSLKSHQEVHGIMKGLEEVVSISRSSSWSTVTSTVTTTPEPEAMTPDGASSAPRAERPFSEQFLSKASQAISEILLKTEQKLATSMSPQISVPASSGTELNFLMELVKSTATEILQKLFFILVHSLREHLTGVSSSNANQSGPEREQRFLSDAQTIHMDIHKQVFSFICERQQAVSEKRNSLLDFCSETASQLDVSSENIQESAAAELFLKATNAASDILVKKLSSHDSTVKSSGSSTVSSLMKSVDLDHVASDIINKVISRVALEVRITVMKIRQEAQVGDADAHSALDSKSSSGFSGIEDQESVQQFIDAERKPLPSAPNRPYVSRHFFIMVRDRLKAFFSSLTAADDESDENPVVSIYISEDGTVHELTEPDISQNLKDPFLEKSNKMFKSVHFPSDFIDNFEEEQNVLYTGSSDWSDGSDGHDGSDGTDGSDGRDGHDGSDGSDWSDWSDGRDGCSPHAAEDQEKKQRPRVHVDVKGISDTVKRPVKHQRKQKKQRRSRVPVQRVVQPSTSAPPTVHYASDRESRSSRTLFKNTRRTLGRIFSNISKTFTCCFIPDTA</sequence>
<feature type="region of interest" description="Disordered" evidence="1">
    <location>
        <begin position="644"/>
        <end position="752"/>
    </location>
</feature>
<feature type="region of interest" description="Disordered" evidence="1">
    <location>
        <begin position="1"/>
        <end position="48"/>
    </location>
</feature>
<name>A0AAE0PQY3_9TELE</name>
<feature type="non-terminal residue" evidence="2">
    <location>
        <position position="792"/>
    </location>
</feature>
<dbReference type="Proteomes" id="UP001274896">
    <property type="component" value="Unassembled WGS sequence"/>
</dbReference>
<feature type="compositionally biased region" description="Basic residues" evidence="1">
    <location>
        <begin position="718"/>
        <end position="733"/>
    </location>
</feature>
<evidence type="ECO:0000256" key="1">
    <source>
        <dbReference type="SAM" id="MobiDB-lite"/>
    </source>
</evidence>
<feature type="compositionally biased region" description="Basic and acidic residues" evidence="1">
    <location>
        <begin position="683"/>
        <end position="717"/>
    </location>
</feature>